<evidence type="ECO:0008006" key="3">
    <source>
        <dbReference type="Google" id="ProtNLM"/>
    </source>
</evidence>
<protein>
    <recommendedName>
        <fullName evidence="3">Secreted protein</fullName>
    </recommendedName>
</protein>
<dbReference type="EMBL" id="JAQOSK010000011">
    <property type="protein sequence ID" value="MDC2958107.1"/>
    <property type="molecule type" value="Genomic_DNA"/>
</dbReference>
<sequence length="189" mass="21118">MQLTTVEATLIGTTVGALASFSSTLLIQKATLARDRESRIWERRATVYEDALTSVHRGERFRAGVLETGELPEVPAQRGREVEADLVLARLKIYGSRLVVNAHASTVAAMTEWITSFAIWKEQSAHGRTPLRDPAEDPLWAAVLREAARAQRSDLEFVDIVQAEIQTKLQADGTAHPLLSRLTRWRHRP</sequence>
<name>A0ABT5G060_9ACTN</name>
<comment type="caution">
    <text evidence="1">The sequence shown here is derived from an EMBL/GenBank/DDBJ whole genome shotgun (WGS) entry which is preliminary data.</text>
</comment>
<organism evidence="1 2">
    <name type="scientific">Streptomyces gilvifuscus</name>
    <dbReference type="NCBI Taxonomy" id="1550617"/>
    <lineage>
        <taxon>Bacteria</taxon>
        <taxon>Bacillati</taxon>
        <taxon>Actinomycetota</taxon>
        <taxon>Actinomycetes</taxon>
        <taxon>Kitasatosporales</taxon>
        <taxon>Streptomycetaceae</taxon>
        <taxon>Streptomyces</taxon>
    </lineage>
</organism>
<dbReference type="RefSeq" id="WP_272177015.1">
    <property type="nucleotide sequence ID" value="NZ_JAQOSK010000011.1"/>
</dbReference>
<dbReference type="Proteomes" id="UP001221328">
    <property type="component" value="Unassembled WGS sequence"/>
</dbReference>
<proteinExistence type="predicted"/>
<evidence type="ECO:0000313" key="2">
    <source>
        <dbReference type="Proteomes" id="UP001221328"/>
    </source>
</evidence>
<gene>
    <name evidence="1" type="ORF">PO587_27020</name>
</gene>
<evidence type="ECO:0000313" key="1">
    <source>
        <dbReference type="EMBL" id="MDC2958107.1"/>
    </source>
</evidence>
<keyword evidence="2" id="KW-1185">Reference proteome</keyword>
<accession>A0ABT5G060</accession>
<reference evidence="1 2" key="1">
    <citation type="journal article" date="2015" name="Int. J. Syst. Evol. Microbiol.">
        <title>Streptomyces gilvifuscus sp. nov., an actinomycete that produces antibacterial compounds isolated from soil.</title>
        <authorList>
            <person name="Nguyen T.M."/>
            <person name="Kim J."/>
        </authorList>
    </citation>
    <scope>NUCLEOTIDE SEQUENCE [LARGE SCALE GENOMIC DNA]</scope>
    <source>
        <strain evidence="1 2">T113</strain>
    </source>
</reference>